<dbReference type="InterPro" id="IPR039421">
    <property type="entry name" value="Type_1_exporter"/>
</dbReference>
<evidence type="ECO:0000256" key="1">
    <source>
        <dbReference type="ARBA" id="ARBA00004651"/>
    </source>
</evidence>
<feature type="transmembrane region" description="Helical" evidence="9">
    <location>
        <begin position="249"/>
        <end position="267"/>
    </location>
</feature>
<keyword evidence="3" id="KW-1003">Cell membrane</keyword>
<dbReference type="GO" id="GO:0016887">
    <property type="term" value="F:ATP hydrolysis activity"/>
    <property type="evidence" value="ECO:0007669"/>
    <property type="project" value="InterPro"/>
</dbReference>
<keyword evidence="7 9" id="KW-1133">Transmembrane helix</keyword>
<evidence type="ECO:0000313" key="12">
    <source>
        <dbReference type="EMBL" id="CUX96281.1"/>
    </source>
</evidence>
<dbReference type="PANTHER" id="PTHR43394:SF1">
    <property type="entry name" value="ATP-BINDING CASSETTE SUB-FAMILY B MEMBER 10, MITOCHONDRIAL"/>
    <property type="match status" value="1"/>
</dbReference>
<dbReference type="Pfam" id="PF00005">
    <property type="entry name" value="ABC_tran"/>
    <property type="match status" value="1"/>
</dbReference>
<keyword evidence="13" id="KW-1185">Reference proteome</keyword>
<dbReference type="SMART" id="SM00382">
    <property type="entry name" value="AAA"/>
    <property type="match status" value="1"/>
</dbReference>
<dbReference type="InterPro" id="IPR014223">
    <property type="entry name" value="ABC_CydC/D"/>
</dbReference>
<dbReference type="Gene3D" id="1.20.1560.10">
    <property type="entry name" value="ABC transporter type 1, transmembrane domain"/>
    <property type="match status" value="1"/>
</dbReference>
<keyword evidence="12" id="KW-0378">Hydrolase</keyword>
<dbReference type="Gene3D" id="3.40.50.300">
    <property type="entry name" value="P-loop containing nucleotide triphosphate hydrolases"/>
    <property type="match status" value="1"/>
</dbReference>
<dbReference type="GO" id="GO:0015421">
    <property type="term" value="F:ABC-type oligopeptide transporter activity"/>
    <property type="evidence" value="ECO:0007669"/>
    <property type="project" value="TreeGrafter"/>
</dbReference>
<evidence type="ECO:0000259" key="10">
    <source>
        <dbReference type="PROSITE" id="PS50893"/>
    </source>
</evidence>
<dbReference type="EMBL" id="LN999832">
    <property type="protein sequence ID" value="CUX96281.1"/>
    <property type="molecule type" value="Genomic_DNA"/>
</dbReference>
<feature type="transmembrane region" description="Helical" evidence="9">
    <location>
        <begin position="164"/>
        <end position="184"/>
    </location>
</feature>
<keyword evidence="8 9" id="KW-0472">Membrane</keyword>
<comment type="subcellular location">
    <subcellularLocation>
        <location evidence="1">Cell membrane</location>
        <topology evidence="1">Multi-pass membrane protein</topology>
    </subcellularLocation>
</comment>
<evidence type="ECO:0000313" key="13">
    <source>
        <dbReference type="Proteomes" id="UP000095665"/>
    </source>
</evidence>
<gene>
    <name evidence="12" type="primary">yheH</name>
    <name evidence="12" type="ORF">FVIR_GE00441</name>
</gene>
<feature type="domain" description="ABC transporter" evidence="10">
    <location>
        <begin position="340"/>
        <end position="573"/>
    </location>
</feature>
<sequence length="580" mass="65265">MRVLFHYFILLYQRHRIQLSLGILLAISTLFASIGLLMLSSWFLASTATVGVFGLYTFNYMLPAAGVRGAAITRTISRWAERVVNHDATFRVLQNLRCYIFTYILFSPGTIVSLERGKVLNRLVADINTLEHLYLRVISPFIVAMVVTLTVSTSLCLLYRQAGLLLSIIILAILVLFPPLFYIISKPVGEALTTLRSDYRLKLTTWLSNNAELTLYGAEKYYRYRLDITEQRWQVQQCRQNCLSASIKSLLILVTGLTLTLMLWLVSGNLGSDGLSGPLVALFAFATLAVFEALSPLAGAFQYLGQVIACAIRLNSIIQQPKEVTFPENGAMLPATSVSIKINRIRFCYPKQTSPAINELTLQVSAGEHIAFLGHTGSGKSTLIKLLTRAWDPQKGEIKFNNILLREWSESALRSMTTVVEQRIHIFSATLRDNLLLAAPNADDNQLKVAIQQVGLDKLLRHKGLNTWVGEGGHTLSGGEQRRIGIARALLHDAPLWLLDEPTDGLDSVNEKQILQLLSKLKKRRTVILITHRLLGLEHFDRIYILDRGALIEQGNHQMLMALRGRYYHYHYSVERYINE</sequence>
<proteinExistence type="predicted"/>
<dbReference type="GO" id="GO:0005524">
    <property type="term" value="F:ATP binding"/>
    <property type="evidence" value="ECO:0007669"/>
    <property type="project" value="UniProtKB-KW"/>
</dbReference>
<feature type="transmembrane region" description="Helical" evidence="9">
    <location>
        <begin position="21"/>
        <end position="45"/>
    </location>
</feature>
<dbReference type="AlphaFoldDB" id="A0A143WRQ0"/>
<dbReference type="RefSeq" id="WP_067498393.1">
    <property type="nucleotide sequence ID" value="NZ_LN999832.1"/>
</dbReference>
<dbReference type="NCBIfam" id="NF008364">
    <property type="entry name" value="PRK11160.1"/>
    <property type="match status" value="1"/>
</dbReference>
<feature type="transmembrane region" description="Helical" evidence="9">
    <location>
        <begin position="279"/>
        <end position="304"/>
    </location>
</feature>
<dbReference type="PROSITE" id="PS50929">
    <property type="entry name" value="ABC_TM1F"/>
    <property type="match status" value="1"/>
</dbReference>
<evidence type="ECO:0000256" key="3">
    <source>
        <dbReference type="ARBA" id="ARBA00022475"/>
    </source>
</evidence>
<feature type="transmembrane region" description="Helical" evidence="9">
    <location>
        <begin position="57"/>
        <end position="76"/>
    </location>
</feature>
<dbReference type="GO" id="GO:0045454">
    <property type="term" value="P:cell redox homeostasis"/>
    <property type="evidence" value="ECO:0007669"/>
    <property type="project" value="InterPro"/>
</dbReference>
<dbReference type="NCBIfam" id="TIGR02868">
    <property type="entry name" value="CydC"/>
    <property type="match status" value="1"/>
</dbReference>
<dbReference type="GO" id="GO:0034775">
    <property type="term" value="P:glutathione transmembrane transport"/>
    <property type="evidence" value="ECO:0007669"/>
    <property type="project" value="InterPro"/>
</dbReference>
<accession>A0A143WRQ0</accession>
<name>A0A143WRQ0_9ENTR</name>
<evidence type="ECO:0000259" key="11">
    <source>
        <dbReference type="PROSITE" id="PS50929"/>
    </source>
</evidence>
<evidence type="ECO:0000256" key="5">
    <source>
        <dbReference type="ARBA" id="ARBA00022741"/>
    </source>
</evidence>
<keyword evidence="2" id="KW-0813">Transport</keyword>
<keyword evidence="4 9" id="KW-0812">Transmembrane</keyword>
<reference evidence="13" key="1">
    <citation type="submission" date="2016-01" db="EMBL/GenBank/DDBJ databases">
        <authorList>
            <person name="Husnik F."/>
        </authorList>
    </citation>
    <scope>NUCLEOTIDE SEQUENCE [LARGE SCALE GENOMIC DNA]</scope>
</reference>
<feature type="transmembrane region" description="Helical" evidence="9">
    <location>
        <begin position="96"/>
        <end position="114"/>
    </location>
</feature>
<dbReference type="OrthoDB" id="9802264at2"/>
<evidence type="ECO:0000256" key="9">
    <source>
        <dbReference type="SAM" id="Phobius"/>
    </source>
</evidence>
<dbReference type="InterPro" id="IPR027417">
    <property type="entry name" value="P-loop_NTPase"/>
</dbReference>
<feature type="domain" description="ABC transmembrane type-1" evidence="11">
    <location>
        <begin position="24"/>
        <end position="306"/>
    </location>
</feature>
<dbReference type="CDD" id="cd18585">
    <property type="entry name" value="ABC_6TM_CydC"/>
    <property type="match status" value="1"/>
</dbReference>
<dbReference type="EC" id="3.6.3.-" evidence="12"/>
<dbReference type="PATRIC" id="fig|1070130.3.peg.728"/>
<dbReference type="FunFam" id="3.40.50.300:FF:000854">
    <property type="entry name" value="Multidrug ABC transporter ATP-binding protein"/>
    <property type="match status" value="1"/>
</dbReference>
<dbReference type="GO" id="GO:0005886">
    <property type="term" value="C:plasma membrane"/>
    <property type="evidence" value="ECO:0007669"/>
    <property type="project" value="UniProtKB-SubCell"/>
</dbReference>
<dbReference type="InterPro" id="IPR011527">
    <property type="entry name" value="ABC1_TM_dom"/>
</dbReference>
<dbReference type="STRING" id="1070130.FVIR_GE00441"/>
<dbReference type="SUPFAM" id="SSF52540">
    <property type="entry name" value="P-loop containing nucleoside triphosphate hydrolases"/>
    <property type="match status" value="1"/>
</dbReference>
<dbReference type="PANTHER" id="PTHR43394">
    <property type="entry name" value="ATP-DEPENDENT PERMEASE MDL1, MITOCHONDRIAL"/>
    <property type="match status" value="1"/>
</dbReference>
<organism evidence="12 13">
    <name type="scientific">Candidatus Gullanella endobia</name>
    <dbReference type="NCBI Taxonomy" id="1070130"/>
    <lineage>
        <taxon>Bacteria</taxon>
        <taxon>Pseudomonadati</taxon>
        <taxon>Pseudomonadota</taxon>
        <taxon>Gammaproteobacteria</taxon>
        <taxon>Enterobacterales</taxon>
        <taxon>Enterobacteriaceae</taxon>
        <taxon>Candidatus Gullanella</taxon>
    </lineage>
</organism>
<dbReference type="InterPro" id="IPR017871">
    <property type="entry name" value="ABC_transporter-like_CS"/>
</dbReference>
<dbReference type="InterPro" id="IPR003439">
    <property type="entry name" value="ABC_transporter-like_ATP-bd"/>
</dbReference>
<evidence type="ECO:0000256" key="8">
    <source>
        <dbReference type="ARBA" id="ARBA00023136"/>
    </source>
</evidence>
<dbReference type="PROSITE" id="PS00211">
    <property type="entry name" value="ABC_TRANSPORTER_1"/>
    <property type="match status" value="1"/>
</dbReference>
<feature type="transmembrane region" description="Helical" evidence="9">
    <location>
        <begin position="134"/>
        <end position="157"/>
    </location>
</feature>
<evidence type="ECO:0000256" key="6">
    <source>
        <dbReference type="ARBA" id="ARBA00022840"/>
    </source>
</evidence>
<dbReference type="InterPro" id="IPR036640">
    <property type="entry name" value="ABC1_TM_sf"/>
</dbReference>
<protein>
    <submittedName>
        <fullName evidence="12">Putative multidrug resistance ABC transporter ATP-binding/permease protein YheH</fullName>
        <ecNumber evidence="12">3.6.3.-</ecNumber>
    </submittedName>
</protein>
<dbReference type="Proteomes" id="UP000095665">
    <property type="component" value="Chromosome I"/>
</dbReference>
<evidence type="ECO:0000256" key="2">
    <source>
        <dbReference type="ARBA" id="ARBA00022448"/>
    </source>
</evidence>
<dbReference type="PROSITE" id="PS50893">
    <property type="entry name" value="ABC_TRANSPORTER_2"/>
    <property type="match status" value="1"/>
</dbReference>
<dbReference type="InterPro" id="IPR003593">
    <property type="entry name" value="AAA+_ATPase"/>
</dbReference>
<keyword evidence="6 12" id="KW-0067">ATP-binding</keyword>
<dbReference type="KEGG" id="ged:FVIR_GE00441"/>
<dbReference type="SUPFAM" id="SSF90123">
    <property type="entry name" value="ABC transporter transmembrane region"/>
    <property type="match status" value="1"/>
</dbReference>
<keyword evidence="5" id="KW-0547">Nucleotide-binding</keyword>
<evidence type="ECO:0000256" key="7">
    <source>
        <dbReference type="ARBA" id="ARBA00022989"/>
    </source>
</evidence>
<evidence type="ECO:0000256" key="4">
    <source>
        <dbReference type="ARBA" id="ARBA00022692"/>
    </source>
</evidence>